<keyword evidence="4" id="KW-1185">Reference proteome</keyword>
<evidence type="ECO:0000256" key="1">
    <source>
        <dbReference type="ARBA" id="ARBA00008791"/>
    </source>
</evidence>
<accession>A0ABV4U7X5</accession>
<name>A0ABV4U7X5_9BACT</name>
<dbReference type="PANTHER" id="PTHR46268:SF6">
    <property type="entry name" value="UNIVERSAL STRESS PROTEIN UP12"/>
    <property type="match status" value="1"/>
</dbReference>
<dbReference type="EMBL" id="JBGUBD010000011">
    <property type="protein sequence ID" value="MFA9479717.1"/>
    <property type="molecule type" value="Genomic_DNA"/>
</dbReference>
<sequence length="300" mass="32765">MFQSLIVPLDGSTFGEHALPWATTLARRANAQLELVHVYEPLAPGDIQAPELTELNAQARQRAEAYLDDVVKRVASISSIKVQSSLLEGQVAERVLDRARAANTDLIVLTTHGRGPLSRLWLGSAADEMIRLTTIPLLVVRPEEDAPDLGNEPNMNKMLIPLDGSGFAEQILAPAVTMGKLMHSDCTLLRVVEPASSDHADSWFELSEQIDAELVEHGKSYLRTIATQLEQQTLSVKTRVATDWYPAKVILEHAQLQRISMISMATRGQSGLVRAFLGSVSDKVVRGASVPVLLHRPSSA</sequence>
<dbReference type="Gene3D" id="3.40.50.620">
    <property type="entry name" value="HUPs"/>
    <property type="match status" value="2"/>
</dbReference>
<comment type="similarity">
    <text evidence="1">Belongs to the universal stress protein A family.</text>
</comment>
<dbReference type="SUPFAM" id="SSF52402">
    <property type="entry name" value="Adenine nucleotide alpha hydrolases-like"/>
    <property type="match status" value="2"/>
</dbReference>
<dbReference type="PANTHER" id="PTHR46268">
    <property type="entry name" value="STRESS RESPONSE PROTEIN NHAX"/>
    <property type="match status" value="1"/>
</dbReference>
<proteinExistence type="inferred from homology"/>
<dbReference type="Proteomes" id="UP001575105">
    <property type="component" value="Unassembled WGS sequence"/>
</dbReference>
<evidence type="ECO:0000259" key="2">
    <source>
        <dbReference type="Pfam" id="PF00582"/>
    </source>
</evidence>
<dbReference type="RefSeq" id="WP_425346640.1">
    <property type="nucleotide sequence ID" value="NZ_JBGUBD010000011.1"/>
</dbReference>
<dbReference type="InterPro" id="IPR006016">
    <property type="entry name" value="UspA"/>
</dbReference>
<feature type="domain" description="UspA" evidence="2">
    <location>
        <begin position="156"/>
        <end position="294"/>
    </location>
</feature>
<feature type="domain" description="UspA" evidence="2">
    <location>
        <begin position="1"/>
        <end position="141"/>
    </location>
</feature>
<evidence type="ECO:0000313" key="3">
    <source>
        <dbReference type="EMBL" id="MFA9479717.1"/>
    </source>
</evidence>
<comment type="caution">
    <text evidence="3">The sequence shown here is derived from an EMBL/GenBank/DDBJ whole genome shotgun (WGS) entry which is preliminary data.</text>
</comment>
<dbReference type="CDD" id="cd00293">
    <property type="entry name" value="USP-like"/>
    <property type="match status" value="2"/>
</dbReference>
<evidence type="ECO:0000313" key="4">
    <source>
        <dbReference type="Proteomes" id="UP001575105"/>
    </source>
</evidence>
<protein>
    <submittedName>
        <fullName evidence="3">Universal stress protein</fullName>
    </submittedName>
</protein>
<dbReference type="Pfam" id="PF00582">
    <property type="entry name" value="Usp"/>
    <property type="match status" value="2"/>
</dbReference>
<organism evidence="3 4">
    <name type="scientific">Natronomicrosphaera hydrolytica</name>
    <dbReference type="NCBI Taxonomy" id="3242702"/>
    <lineage>
        <taxon>Bacteria</taxon>
        <taxon>Pseudomonadati</taxon>
        <taxon>Planctomycetota</taxon>
        <taxon>Phycisphaerae</taxon>
        <taxon>Phycisphaerales</taxon>
        <taxon>Phycisphaeraceae</taxon>
        <taxon>Natronomicrosphaera</taxon>
    </lineage>
</organism>
<dbReference type="InterPro" id="IPR006015">
    <property type="entry name" value="Universal_stress_UspA"/>
</dbReference>
<dbReference type="PRINTS" id="PR01438">
    <property type="entry name" value="UNVRSLSTRESS"/>
</dbReference>
<reference evidence="3 4" key="1">
    <citation type="submission" date="2024-08" db="EMBL/GenBank/DDBJ databases">
        <title>Whole-genome sequencing of halo(alkali)philic microorganisms from hypersaline lakes.</title>
        <authorList>
            <person name="Sorokin D.Y."/>
            <person name="Merkel A.Y."/>
            <person name="Messina E."/>
            <person name="Yakimov M."/>
        </authorList>
    </citation>
    <scope>NUCLEOTIDE SEQUENCE [LARGE SCALE GENOMIC DNA]</scope>
    <source>
        <strain evidence="3 4">AB-hyl4</strain>
    </source>
</reference>
<dbReference type="InterPro" id="IPR014729">
    <property type="entry name" value="Rossmann-like_a/b/a_fold"/>
</dbReference>
<gene>
    <name evidence="3" type="ORF">ACERK3_15630</name>
</gene>